<keyword evidence="5" id="KW-1185">Reference proteome</keyword>
<reference evidence="4 5" key="1">
    <citation type="journal article" date="2019" name="Sci. Rep.">
        <title>Orb-weaving spider Araneus ventricosus genome elucidates the spidroin gene catalogue.</title>
        <authorList>
            <person name="Kono N."/>
            <person name="Nakamura H."/>
            <person name="Ohtoshi R."/>
            <person name="Moran D.A.P."/>
            <person name="Shinohara A."/>
            <person name="Yoshida Y."/>
            <person name="Fujiwara M."/>
            <person name="Mori M."/>
            <person name="Tomita M."/>
            <person name="Arakawa K."/>
        </authorList>
    </citation>
    <scope>NUCLEOTIDE SEQUENCE [LARGE SCALE GENOMIC DNA]</scope>
</reference>
<dbReference type="EMBL" id="BGPR01005874">
    <property type="protein sequence ID" value="GBN14190.1"/>
    <property type="molecule type" value="Genomic_DNA"/>
</dbReference>
<dbReference type="SUPFAM" id="SSF52540">
    <property type="entry name" value="P-loop containing nucleoside triphosphate hydrolases"/>
    <property type="match status" value="1"/>
</dbReference>
<organism evidence="4 5">
    <name type="scientific">Araneus ventricosus</name>
    <name type="common">Orbweaver spider</name>
    <name type="synonym">Epeira ventricosa</name>
    <dbReference type="NCBI Taxonomy" id="182803"/>
    <lineage>
        <taxon>Eukaryota</taxon>
        <taxon>Metazoa</taxon>
        <taxon>Ecdysozoa</taxon>
        <taxon>Arthropoda</taxon>
        <taxon>Chelicerata</taxon>
        <taxon>Arachnida</taxon>
        <taxon>Araneae</taxon>
        <taxon>Araneomorphae</taxon>
        <taxon>Entelegynae</taxon>
        <taxon>Araneoidea</taxon>
        <taxon>Araneidae</taxon>
        <taxon>Araneus</taxon>
    </lineage>
</organism>
<dbReference type="PANTHER" id="PTHR11783">
    <property type="entry name" value="SULFOTRANSFERASE SULT"/>
    <property type="match status" value="1"/>
</dbReference>
<feature type="non-terminal residue" evidence="4">
    <location>
        <position position="1"/>
    </location>
</feature>
<evidence type="ECO:0000259" key="3">
    <source>
        <dbReference type="Pfam" id="PF00685"/>
    </source>
</evidence>
<dbReference type="Pfam" id="PF00685">
    <property type="entry name" value="Sulfotransfer_1"/>
    <property type="match status" value="1"/>
</dbReference>
<dbReference type="GO" id="GO:0008146">
    <property type="term" value="F:sulfotransferase activity"/>
    <property type="evidence" value="ECO:0007669"/>
    <property type="project" value="InterPro"/>
</dbReference>
<keyword evidence="2 4" id="KW-0808">Transferase</keyword>
<dbReference type="Proteomes" id="UP000499080">
    <property type="component" value="Unassembled WGS sequence"/>
</dbReference>
<accession>A0A4Y2LJ22</accession>
<gene>
    <name evidence="4" type="primary">Sult1b1_11</name>
    <name evidence="4" type="ORF">AVEN_170125_1</name>
</gene>
<evidence type="ECO:0000313" key="5">
    <source>
        <dbReference type="Proteomes" id="UP000499080"/>
    </source>
</evidence>
<protein>
    <submittedName>
        <fullName evidence="4">Sulfotransferase family cytosolic 1B member 1</fullName>
    </submittedName>
</protein>
<comment type="caution">
    <text evidence="4">The sequence shown here is derived from an EMBL/GenBank/DDBJ whole genome shotgun (WGS) entry which is preliminary data.</text>
</comment>
<dbReference type="OrthoDB" id="205623at2759"/>
<dbReference type="AlphaFoldDB" id="A0A4Y2LJ22"/>
<dbReference type="Gene3D" id="3.40.50.300">
    <property type="entry name" value="P-loop containing nucleotide triphosphate hydrolases"/>
    <property type="match status" value="1"/>
</dbReference>
<evidence type="ECO:0000256" key="1">
    <source>
        <dbReference type="ARBA" id="ARBA00005771"/>
    </source>
</evidence>
<comment type="similarity">
    <text evidence="1">Belongs to the sulfotransferase 1 family.</text>
</comment>
<sequence length="277" mass="32718">ISSNFCTTAGSYLKQEVYAPLVYRYKVSRTYRSKMTRFQTIRGIPFPNVPWFRKQNIEKTMDYVPKNGDIIITSYPKTGTNWLQYIVLQIMSKGESFPSFNDCVYNKVPVMEMTGPEAIDNMKGLRIYRNHYRYDMVQRNPKSKVLYIYRNPEDTLVSWYHFLQSFLEEQINFDDFFEGFLDGNVEYGSYLDHVLSYLAHKDDDNLLLVSYEKLHANRKEEILRIAKFLGEEFYQSFSDNESLLEKIIVHTSFDYMKKNLVFTLPHNEPSEASADES</sequence>
<feature type="domain" description="Sulfotransferase" evidence="3">
    <location>
        <begin position="68"/>
        <end position="264"/>
    </location>
</feature>
<name>A0A4Y2LJ22_ARAVE</name>
<evidence type="ECO:0000313" key="4">
    <source>
        <dbReference type="EMBL" id="GBN14190.1"/>
    </source>
</evidence>
<dbReference type="InterPro" id="IPR027417">
    <property type="entry name" value="P-loop_NTPase"/>
</dbReference>
<evidence type="ECO:0000256" key="2">
    <source>
        <dbReference type="ARBA" id="ARBA00022679"/>
    </source>
</evidence>
<proteinExistence type="inferred from homology"/>
<dbReference type="InterPro" id="IPR000863">
    <property type="entry name" value="Sulfotransferase_dom"/>
</dbReference>